<dbReference type="GO" id="GO:0003676">
    <property type="term" value="F:nucleic acid binding"/>
    <property type="evidence" value="ECO:0007669"/>
    <property type="project" value="InterPro"/>
</dbReference>
<dbReference type="CDD" id="cd06222">
    <property type="entry name" value="RNase_H_like"/>
    <property type="match status" value="1"/>
</dbReference>
<dbReference type="InterPro" id="IPR012337">
    <property type="entry name" value="RNaseH-like_sf"/>
</dbReference>
<dbReference type="InterPro" id="IPR053151">
    <property type="entry name" value="RNase_H-like"/>
</dbReference>
<evidence type="ECO:0000313" key="2">
    <source>
        <dbReference type="EMBL" id="CAI0470655.1"/>
    </source>
</evidence>
<dbReference type="InterPro" id="IPR002156">
    <property type="entry name" value="RNaseH_domain"/>
</dbReference>
<dbReference type="InterPro" id="IPR044730">
    <property type="entry name" value="RNase_H-like_dom_plant"/>
</dbReference>
<dbReference type="Proteomes" id="UP001154282">
    <property type="component" value="Unassembled WGS sequence"/>
</dbReference>
<reference evidence="2" key="1">
    <citation type="submission" date="2022-08" db="EMBL/GenBank/DDBJ databases">
        <authorList>
            <person name="Gutierrez-Valencia J."/>
        </authorList>
    </citation>
    <scope>NUCLEOTIDE SEQUENCE</scope>
</reference>
<evidence type="ECO:0000313" key="3">
    <source>
        <dbReference type="Proteomes" id="UP001154282"/>
    </source>
</evidence>
<dbReference type="SUPFAM" id="SSF53098">
    <property type="entry name" value="Ribonuclease H-like"/>
    <property type="match status" value="1"/>
</dbReference>
<dbReference type="EMBL" id="CAMGYJ010000009">
    <property type="protein sequence ID" value="CAI0470655.1"/>
    <property type="molecule type" value="Genomic_DNA"/>
</dbReference>
<proteinExistence type="predicted"/>
<organism evidence="2 3">
    <name type="scientific">Linum tenue</name>
    <dbReference type="NCBI Taxonomy" id="586396"/>
    <lineage>
        <taxon>Eukaryota</taxon>
        <taxon>Viridiplantae</taxon>
        <taxon>Streptophyta</taxon>
        <taxon>Embryophyta</taxon>
        <taxon>Tracheophyta</taxon>
        <taxon>Spermatophyta</taxon>
        <taxon>Magnoliopsida</taxon>
        <taxon>eudicotyledons</taxon>
        <taxon>Gunneridae</taxon>
        <taxon>Pentapetalae</taxon>
        <taxon>rosids</taxon>
        <taxon>fabids</taxon>
        <taxon>Malpighiales</taxon>
        <taxon>Linaceae</taxon>
        <taxon>Linum</taxon>
    </lineage>
</organism>
<evidence type="ECO:0000259" key="1">
    <source>
        <dbReference type="Pfam" id="PF13456"/>
    </source>
</evidence>
<dbReference type="AlphaFoldDB" id="A0AAV0PJ73"/>
<dbReference type="PANTHER" id="PTHR47723:SF13">
    <property type="entry name" value="PUTATIVE-RELATED"/>
    <property type="match status" value="1"/>
</dbReference>
<dbReference type="InterPro" id="IPR036397">
    <property type="entry name" value="RNaseH_sf"/>
</dbReference>
<accession>A0AAV0PJ73</accession>
<dbReference type="Pfam" id="PF13456">
    <property type="entry name" value="RVT_3"/>
    <property type="match status" value="1"/>
</dbReference>
<keyword evidence="3" id="KW-1185">Reference proteome</keyword>
<dbReference type="Gene3D" id="3.30.420.10">
    <property type="entry name" value="Ribonuclease H-like superfamily/Ribonuclease H"/>
    <property type="match status" value="1"/>
</dbReference>
<feature type="domain" description="RNase H type-1" evidence="1">
    <location>
        <begin position="100"/>
        <end position="219"/>
    </location>
</feature>
<comment type="caution">
    <text evidence="2">The sequence shown here is derived from an EMBL/GenBank/DDBJ whole genome shotgun (WGS) entry which is preliminary data.</text>
</comment>
<dbReference type="GO" id="GO:0004523">
    <property type="term" value="F:RNA-DNA hybrid ribonuclease activity"/>
    <property type="evidence" value="ECO:0007669"/>
    <property type="project" value="InterPro"/>
</dbReference>
<sequence length="258" mass="29209">MIGCSPTKNVYDEASQILLIATCADKEETTEHILRSCERAKATWEKFRDKLTVRNSNSPFHQWLLDNISNEVKGVEFGVICWNLWKQRNEEVLDGKQFQTDGSVLSPSGKAAAGGLLRDHLGRCKEAFVCNLGTCSITSAELKGAVTGLKIARERGYRRVHLNLDSATAISIIMNNTEDDHRHGIIAKEFNFLLCLYWDVKVSYVYREANFAADFLAARGHLVDFGTPRFNVYDPELEHWLLHDIMGIPHDRLIINTI</sequence>
<gene>
    <name evidence="2" type="ORF">LITE_LOCUS38644</name>
</gene>
<dbReference type="PANTHER" id="PTHR47723">
    <property type="entry name" value="OS05G0353850 PROTEIN"/>
    <property type="match status" value="1"/>
</dbReference>
<name>A0AAV0PJ73_9ROSI</name>
<protein>
    <recommendedName>
        <fullName evidence="1">RNase H type-1 domain-containing protein</fullName>
    </recommendedName>
</protein>